<name>A0A4S8ZDV6_AURPU</name>
<gene>
    <name evidence="2" type="ORF">D6D20_04233</name>
</gene>
<reference evidence="2 3" key="1">
    <citation type="submission" date="2018-10" db="EMBL/GenBank/DDBJ databases">
        <title>Fifty Aureobasidium pullulans genomes reveal a recombining polyextremotolerant generalist.</title>
        <authorList>
            <person name="Gostincar C."/>
            <person name="Turk M."/>
            <person name="Zajc J."/>
            <person name="Gunde-Cimerman N."/>
        </authorList>
    </citation>
    <scope>NUCLEOTIDE SEQUENCE [LARGE SCALE GENOMIC DNA]</scope>
    <source>
        <strain evidence="2 3">EXF-10751</strain>
    </source>
</reference>
<comment type="caution">
    <text evidence="2">The sequence shown here is derived from an EMBL/GenBank/DDBJ whole genome shotgun (WGS) entry which is preliminary data.</text>
</comment>
<organism evidence="2 3">
    <name type="scientific">Aureobasidium pullulans</name>
    <name type="common">Black yeast</name>
    <name type="synonym">Pullularia pullulans</name>
    <dbReference type="NCBI Taxonomy" id="5580"/>
    <lineage>
        <taxon>Eukaryota</taxon>
        <taxon>Fungi</taxon>
        <taxon>Dikarya</taxon>
        <taxon>Ascomycota</taxon>
        <taxon>Pezizomycotina</taxon>
        <taxon>Dothideomycetes</taxon>
        <taxon>Dothideomycetidae</taxon>
        <taxon>Dothideales</taxon>
        <taxon>Saccotheciaceae</taxon>
        <taxon>Aureobasidium</taxon>
    </lineage>
</organism>
<evidence type="ECO:0000256" key="1">
    <source>
        <dbReference type="SAM" id="MobiDB-lite"/>
    </source>
</evidence>
<proteinExistence type="predicted"/>
<dbReference type="EMBL" id="QZAN01000036">
    <property type="protein sequence ID" value="THW62605.1"/>
    <property type="molecule type" value="Genomic_DNA"/>
</dbReference>
<protein>
    <submittedName>
        <fullName evidence="2">Uncharacterized protein</fullName>
    </submittedName>
</protein>
<sequence>MAPRQVFCHICGNRITDTGDDEKDWLQEAIAMTTRHQTENGFEDDNYFRSPASSCYGFDLGIDPPDEAARVVKRYRASYSYDAGPHFNLLDSDNKVEICSIGNNNDSGPLYLAVHDNCLQLSDHFIQKVSTDPPAGSITSLLKLWEVLYRRVKAFDGTYAQEPHEFFAADGYNARESPGDMEHSEEFAVYEIIKANPLEILDLTDSILKNLHPVEQHENYSARSHDQSQDQWCNALVQSAGFPWLYDLNTAIIRSKQRSGQWDWKALVVKLRNPDIHLPGDPSLQLPPSLRNRRRIWRILELARVNDIAKIRIEARMTGRYAWMYGGVTNPPSAHPSYGYETLPLRTQPLPPHSASGFPPPSGSLLRPQSATNNLPTSYYQEAMKNRPPGFVGPPPSHAEYLKNRPLGFPKPPLFSRKITNLPDLVSSELPVSSSITSEADLEPSESSTRGTDGPLLEGTVQVAHTCTLHHFSVLCACMRNEHLCKV</sequence>
<feature type="region of interest" description="Disordered" evidence="1">
    <location>
        <begin position="350"/>
        <end position="373"/>
    </location>
</feature>
<dbReference type="AlphaFoldDB" id="A0A4S8ZDV6"/>
<accession>A0A4S8ZDV6</accession>
<evidence type="ECO:0000313" key="3">
    <source>
        <dbReference type="Proteomes" id="UP000310421"/>
    </source>
</evidence>
<evidence type="ECO:0000313" key="2">
    <source>
        <dbReference type="EMBL" id="THW62605.1"/>
    </source>
</evidence>
<dbReference type="Proteomes" id="UP000310421">
    <property type="component" value="Unassembled WGS sequence"/>
</dbReference>
<feature type="region of interest" description="Disordered" evidence="1">
    <location>
        <begin position="430"/>
        <end position="456"/>
    </location>
</feature>